<sequence>MRHHWMVGAALAALSLFCHAQQYEIHDLGKAGGIGSIALDVNKKLMAVGITGWDADGLWRPGLFSPYHAAAAIETPGPGTATGINKKGEVVGDYSTFAGGFGFIWKNNRLATMPSNGWRGISPAAINDQSEIVGGGVLCCSGNASHAWKYSNGKLTDLGTWGGVSAFAVAINKQGDIAGNRIKYTVDGVQVEEGIRIIDGQARALKGALPGSSVHLSSMNDRGDAAGYMYPSPGSNTTAFAFVNGKSKIIGSGQYGSAQSINNKGQVVGALQNPESFDAYAFLWKEGTLTNLNELPEVRAAGWIHLQRAAAISDEGVIVGLGFNAQNQGHAFMLVPRKNSGDRVDR</sequence>
<reference evidence="2 3" key="1">
    <citation type="submission" date="2023-11" db="EMBL/GenBank/DDBJ databases">
        <title>Draft genome of Azohydromonas lata strain H1 (DSM1123), a polyhydroxyalkanoate producer.</title>
        <authorList>
            <person name="Traversa D."/>
            <person name="D'Addabbo P."/>
            <person name="Pazzani C."/>
            <person name="Manzari C."/>
            <person name="Chiara M."/>
            <person name="Scrascia M."/>
        </authorList>
    </citation>
    <scope>NUCLEOTIDE SEQUENCE [LARGE SCALE GENOMIC DNA]</scope>
    <source>
        <strain evidence="2 3">H1</strain>
    </source>
</reference>
<evidence type="ECO:0000313" key="3">
    <source>
        <dbReference type="Proteomes" id="UP001293718"/>
    </source>
</evidence>
<feature type="chain" id="PRO_5046118936" description="Extracellular repeat, HAF family" evidence="1">
    <location>
        <begin position="21"/>
        <end position="346"/>
    </location>
</feature>
<feature type="signal peptide" evidence="1">
    <location>
        <begin position="1"/>
        <end position="20"/>
    </location>
</feature>
<dbReference type="RefSeq" id="WP_322464624.1">
    <property type="nucleotide sequence ID" value="NZ_JAXOJX010000004.1"/>
</dbReference>
<proteinExistence type="predicted"/>
<evidence type="ECO:0000313" key="2">
    <source>
        <dbReference type="EMBL" id="MDZ5455942.1"/>
    </source>
</evidence>
<gene>
    <name evidence="2" type="ORF">SM757_05100</name>
</gene>
<organism evidence="2 3">
    <name type="scientific">Azohydromonas lata</name>
    <dbReference type="NCBI Taxonomy" id="45677"/>
    <lineage>
        <taxon>Bacteria</taxon>
        <taxon>Pseudomonadati</taxon>
        <taxon>Pseudomonadota</taxon>
        <taxon>Betaproteobacteria</taxon>
        <taxon>Burkholderiales</taxon>
        <taxon>Sphaerotilaceae</taxon>
        <taxon>Azohydromonas</taxon>
    </lineage>
</organism>
<dbReference type="EMBL" id="JAXOJX010000004">
    <property type="protein sequence ID" value="MDZ5455942.1"/>
    <property type="molecule type" value="Genomic_DNA"/>
</dbReference>
<dbReference type="InterPro" id="IPR014262">
    <property type="entry name" value="HAF_rpt"/>
</dbReference>
<comment type="caution">
    <text evidence="2">The sequence shown here is derived from an EMBL/GenBank/DDBJ whole genome shotgun (WGS) entry which is preliminary data.</text>
</comment>
<dbReference type="Proteomes" id="UP001293718">
    <property type="component" value="Unassembled WGS sequence"/>
</dbReference>
<dbReference type="NCBIfam" id="TIGR02913">
    <property type="entry name" value="HAF_rpt"/>
    <property type="match status" value="2"/>
</dbReference>
<name>A0ABU5IA14_9BURK</name>
<accession>A0ABU5IA14</accession>
<evidence type="ECO:0000256" key="1">
    <source>
        <dbReference type="SAM" id="SignalP"/>
    </source>
</evidence>
<keyword evidence="1" id="KW-0732">Signal</keyword>
<protein>
    <recommendedName>
        <fullName evidence="4">Extracellular repeat, HAF family</fullName>
    </recommendedName>
</protein>
<evidence type="ECO:0008006" key="4">
    <source>
        <dbReference type="Google" id="ProtNLM"/>
    </source>
</evidence>
<keyword evidence="3" id="KW-1185">Reference proteome</keyword>